<reference evidence="1" key="1">
    <citation type="submission" date="2016-10" db="EMBL/GenBank/DDBJ databases">
        <title>Sequence of Gallionella enrichment culture.</title>
        <authorList>
            <person name="Poehlein A."/>
            <person name="Muehling M."/>
            <person name="Daniel R."/>
        </authorList>
    </citation>
    <scope>NUCLEOTIDE SEQUENCE</scope>
</reference>
<dbReference type="InterPro" id="IPR005338">
    <property type="entry name" value="Anhydro_N_Ac-Mur_kinase"/>
</dbReference>
<keyword evidence="1" id="KW-0418">Kinase</keyword>
<dbReference type="GO" id="GO:0009254">
    <property type="term" value="P:peptidoglycan turnover"/>
    <property type="evidence" value="ECO:0007669"/>
    <property type="project" value="InterPro"/>
</dbReference>
<dbReference type="HAMAP" id="MF_01270">
    <property type="entry name" value="AnhMurNAc_kinase"/>
    <property type="match status" value="1"/>
</dbReference>
<dbReference type="GO" id="GO:0016301">
    <property type="term" value="F:kinase activity"/>
    <property type="evidence" value="ECO:0007669"/>
    <property type="project" value="UniProtKB-KW"/>
</dbReference>
<accession>A0A1J5R951</accession>
<dbReference type="CDD" id="cd24050">
    <property type="entry name" value="ASKHA_NBD_ANMK"/>
    <property type="match status" value="1"/>
</dbReference>
<dbReference type="GO" id="GO:0005524">
    <property type="term" value="F:ATP binding"/>
    <property type="evidence" value="ECO:0007669"/>
    <property type="project" value="InterPro"/>
</dbReference>
<dbReference type="PANTHER" id="PTHR30605">
    <property type="entry name" value="ANHYDRO-N-ACETYLMURAMIC ACID KINASE"/>
    <property type="match status" value="1"/>
</dbReference>
<dbReference type="Gene3D" id="3.30.420.40">
    <property type="match status" value="2"/>
</dbReference>
<dbReference type="GO" id="GO:0006040">
    <property type="term" value="P:amino sugar metabolic process"/>
    <property type="evidence" value="ECO:0007669"/>
    <property type="project" value="InterPro"/>
</dbReference>
<name>A0A1J5R951_9ZZZZ</name>
<evidence type="ECO:0000313" key="1">
    <source>
        <dbReference type="EMBL" id="OIQ91882.1"/>
    </source>
</evidence>
<dbReference type="EMBL" id="MLJW01000246">
    <property type="protein sequence ID" value="OIQ91882.1"/>
    <property type="molecule type" value="Genomic_DNA"/>
</dbReference>
<dbReference type="PANTHER" id="PTHR30605:SF0">
    <property type="entry name" value="ANHYDRO-N-ACETYLMURAMIC ACID KINASE"/>
    <property type="match status" value="1"/>
</dbReference>
<protein>
    <submittedName>
        <fullName evidence="1">Anhydro-N-acetylmuramic acid kinase</fullName>
        <ecNumber evidence="1">2.7.1.170</ecNumber>
    </submittedName>
</protein>
<gene>
    <name evidence="1" type="primary">anmK_7</name>
    <name evidence="1" type="ORF">GALL_261600</name>
</gene>
<organism evidence="1">
    <name type="scientific">mine drainage metagenome</name>
    <dbReference type="NCBI Taxonomy" id="410659"/>
    <lineage>
        <taxon>unclassified sequences</taxon>
        <taxon>metagenomes</taxon>
        <taxon>ecological metagenomes</taxon>
    </lineage>
</organism>
<dbReference type="SUPFAM" id="SSF53067">
    <property type="entry name" value="Actin-like ATPase domain"/>
    <property type="match status" value="1"/>
</dbReference>
<comment type="caution">
    <text evidence="1">The sequence shown here is derived from an EMBL/GenBank/DDBJ whole genome shotgun (WGS) entry which is preliminary data.</text>
</comment>
<sequence length="365" mass="38762">MAESELIVGLMSGTSLDGVDAALVEFSGTAPVVVATAYLPYPDELRKRALSLHEEQLGELHLASVLANDLTLLYAQVVAAVLAQGAVPAAAIRAIGCHGQTIRHRPSQGYSIQVNNPALLAELTGISVVADFRSRDIAAGGQGAPLVPGFHDTLFRHEARHRVILNIGGIANLTDLAPGKPTKGFDCGPGNLLLDAWIRRHLAQPFDEGGRWAEAGHILPGLLERMLTHDFFGQAPPKSCGREQFDLAWLHTCLAGDEDPADVQATLAALTATAAQLAIEQQCSGAEELYVCGGGARNATLVRELERLLPETRVSTTEELGLPADWVEAVAFAWLAQRTLQRLPGNLPQVTGARGPRVLGAVYPA</sequence>
<dbReference type="GO" id="GO:0016773">
    <property type="term" value="F:phosphotransferase activity, alcohol group as acceptor"/>
    <property type="evidence" value="ECO:0007669"/>
    <property type="project" value="InterPro"/>
</dbReference>
<keyword evidence="1" id="KW-0808">Transferase</keyword>
<dbReference type="Pfam" id="PF03702">
    <property type="entry name" value="AnmK"/>
    <property type="match status" value="1"/>
</dbReference>
<dbReference type="AlphaFoldDB" id="A0A1J5R951"/>
<proteinExistence type="inferred from homology"/>
<dbReference type="NCBIfam" id="NF007139">
    <property type="entry name" value="PRK09585.1-3"/>
    <property type="match status" value="1"/>
</dbReference>
<dbReference type="InterPro" id="IPR043129">
    <property type="entry name" value="ATPase_NBD"/>
</dbReference>
<dbReference type="EC" id="2.7.1.170" evidence="1"/>